<dbReference type="OrthoDB" id="9786424at2"/>
<dbReference type="InterPro" id="IPR042252">
    <property type="entry name" value="MtfA_N"/>
</dbReference>
<dbReference type="GO" id="GO:0005829">
    <property type="term" value="C:cytosol"/>
    <property type="evidence" value="ECO:0007669"/>
    <property type="project" value="TreeGrafter"/>
</dbReference>
<keyword evidence="1" id="KW-0812">Transmembrane</keyword>
<organism evidence="2 3">
    <name type="scientific">Rheinheimera salexigens</name>
    <dbReference type="NCBI Taxonomy" id="1628148"/>
    <lineage>
        <taxon>Bacteria</taxon>
        <taxon>Pseudomonadati</taxon>
        <taxon>Pseudomonadota</taxon>
        <taxon>Gammaproteobacteria</taxon>
        <taxon>Chromatiales</taxon>
        <taxon>Chromatiaceae</taxon>
        <taxon>Rheinheimera</taxon>
    </lineage>
</organism>
<dbReference type="InterPro" id="IPR010384">
    <property type="entry name" value="MtfA_fam"/>
</dbReference>
<feature type="transmembrane region" description="Helical" evidence="1">
    <location>
        <begin position="6"/>
        <end position="23"/>
    </location>
</feature>
<dbReference type="Pfam" id="PF06167">
    <property type="entry name" value="Peptidase_M90"/>
    <property type="match status" value="1"/>
</dbReference>
<dbReference type="Gene3D" id="1.10.472.150">
    <property type="entry name" value="Glucose-regulated metallo-peptidase M90, N-terminal domain"/>
    <property type="match status" value="1"/>
</dbReference>
<gene>
    <name evidence="2" type="ORF">BI198_02940</name>
</gene>
<evidence type="ECO:0008006" key="4">
    <source>
        <dbReference type="Google" id="ProtNLM"/>
    </source>
</evidence>
<dbReference type="PANTHER" id="PTHR30164:SF2">
    <property type="entry name" value="PROTEIN MTFA"/>
    <property type="match status" value="1"/>
</dbReference>
<dbReference type="SUPFAM" id="SSF55486">
    <property type="entry name" value="Metalloproteases ('zincins'), catalytic domain"/>
    <property type="match status" value="1"/>
</dbReference>
<reference evidence="3" key="1">
    <citation type="submission" date="2016-09" db="EMBL/GenBank/DDBJ databases">
        <authorList>
            <person name="Wan X."/>
            <person name="Hou S."/>
        </authorList>
    </citation>
    <scope>NUCLEOTIDE SEQUENCE [LARGE SCALE GENOMIC DNA]</scope>
    <source>
        <strain evidence="3">KH87</strain>
    </source>
</reference>
<keyword evidence="1" id="KW-0472">Membrane</keyword>
<evidence type="ECO:0000256" key="1">
    <source>
        <dbReference type="SAM" id="Phobius"/>
    </source>
</evidence>
<evidence type="ECO:0000313" key="2">
    <source>
        <dbReference type="EMBL" id="OEY68644.1"/>
    </source>
</evidence>
<proteinExistence type="predicted"/>
<accession>A0A1E7Q356</accession>
<dbReference type="EMBL" id="MKEK01000001">
    <property type="protein sequence ID" value="OEY68644.1"/>
    <property type="molecule type" value="Genomic_DNA"/>
</dbReference>
<dbReference type="Proteomes" id="UP000242258">
    <property type="component" value="Unassembled WGS sequence"/>
</dbReference>
<comment type="caution">
    <text evidence="2">The sequence shown here is derived from an EMBL/GenBank/DDBJ whole genome shotgun (WGS) entry which is preliminary data.</text>
</comment>
<sequence>MAIIITLLIGIVIISLVLFLPYWQRYKRQRLMKQPFSAAWRQILKQRMPFFRALPADLQLQLKQHIQVFIAEKQFIGCAGVIVTDEMRVTIAAQACLLLLNRPNYYYPKLKQILIYPSVFVVKGPQRDGAGVMHQQQRLLSGESWGLGKVILSWADAKEGAANPSDGRNVVIHEFAHQLDQEKGMATGAPLLERSTDYQQWSKVLAAEFSQLQRQVAVGEASLFDAYGATNPAEFFAVISEVFFEQPNELFSQHQKLYQQLSHFYRVNPLSWR</sequence>
<dbReference type="Gene3D" id="3.40.390.10">
    <property type="entry name" value="Collagenase (Catalytic Domain)"/>
    <property type="match status" value="1"/>
</dbReference>
<dbReference type="GO" id="GO:0008237">
    <property type="term" value="F:metallopeptidase activity"/>
    <property type="evidence" value="ECO:0007669"/>
    <property type="project" value="InterPro"/>
</dbReference>
<protein>
    <recommendedName>
        <fullName evidence="4">Protein mtfA</fullName>
    </recommendedName>
</protein>
<dbReference type="InterPro" id="IPR024079">
    <property type="entry name" value="MetalloPept_cat_dom_sf"/>
</dbReference>
<dbReference type="CDD" id="cd20169">
    <property type="entry name" value="Peptidase_M90_mtfA"/>
    <property type="match status" value="1"/>
</dbReference>
<dbReference type="GO" id="GO:0004177">
    <property type="term" value="F:aminopeptidase activity"/>
    <property type="evidence" value="ECO:0007669"/>
    <property type="project" value="TreeGrafter"/>
</dbReference>
<dbReference type="PANTHER" id="PTHR30164">
    <property type="entry name" value="MTFA PEPTIDASE"/>
    <property type="match status" value="1"/>
</dbReference>
<dbReference type="AlphaFoldDB" id="A0A1E7Q356"/>
<keyword evidence="3" id="KW-1185">Reference proteome</keyword>
<evidence type="ECO:0000313" key="3">
    <source>
        <dbReference type="Proteomes" id="UP000242258"/>
    </source>
</evidence>
<name>A0A1E7Q356_9GAMM</name>
<keyword evidence="1" id="KW-1133">Transmembrane helix</keyword>